<dbReference type="CDD" id="cd00067">
    <property type="entry name" value="GAL4"/>
    <property type="match status" value="1"/>
</dbReference>
<evidence type="ECO:0000256" key="3">
    <source>
        <dbReference type="ARBA" id="ARBA00023242"/>
    </source>
</evidence>
<dbReference type="Pfam" id="PF04082">
    <property type="entry name" value="Fungal_trans"/>
    <property type="match status" value="1"/>
</dbReference>
<dbReference type="GO" id="GO:0003677">
    <property type="term" value="F:DNA binding"/>
    <property type="evidence" value="ECO:0007669"/>
    <property type="project" value="InterPro"/>
</dbReference>
<dbReference type="InterPro" id="IPR001138">
    <property type="entry name" value="Zn2Cys6_DnaBD"/>
</dbReference>
<keyword evidence="7" id="KW-1185">Reference proteome</keyword>
<dbReference type="Pfam" id="PF00172">
    <property type="entry name" value="Zn_clus"/>
    <property type="match status" value="1"/>
</dbReference>
<comment type="subcellular location">
    <subcellularLocation>
        <location evidence="1">Nucleus</location>
    </subcellularLocation>
</comment>
<dbReference type="SMART" id="SM00066">
    <property type="entry name" value="GAL4"/>
    <property type="match status" value="1"/>
</dbReference>
<name>A0A427YSU8_9TREE</name>
<evidence type="ECO:0000256" key="4">
    <source>
        <dbReference type="SAM" id="MobiDB-lite"/>
    </source>
</evidence>
<evidence type="ECO:0000256" key="2">
    <source>
        <dbReference type="ARBA" id="ARBA00022723"/>
    </source>
</evidence>
<dbReference type="InterPro" id="IPR050613">
    <property type="entry name" value="Sec_Metabolite_Reg"/>
</dbReference>
<evidence type="ECO:0000313" key="7">
    <source>
        <dbReference type="Proteomes" id="UP000279259"/>
    </source>
</evidence>
<dbReference type="STRING" id="1890683.A0A427YSU8"/>
<gene>
    <name evidence="6" type="ORF">EHS25_004016</name>
</gene>
<accession>A0A427YSU8</accession>
<dbReference type="OrthoDB" id="3362851at2759"/>
<keyword evidence="3" id="KW-0539">Nucleus</keyword>
<feature type="region of interest" description="Disordered" evidence="4">
    <location>
        <begin position="56"/>
        <end position="87"/>
    </location>
</feature>
<protein>
    <recommendedName>
        <fullName evidence="5">Zn(2)-C6 fungal-type domain-containing protein</fullName>
    </recommendedName>
</protein>
<dbReference type="PROSITE" id="PS00463">
    <property type="entry name" value="ZN2_CY6_FUNGAL_1"/>
    <property type="match status" value="1"/>
</dbReference>
<dbReference type="GO" id="GO:0000981">
    <property type="term" value="F:DNA-binding transcription factor activity, RNA polymerase II-specific"/>
    <property type="evidence" value="ECO:0007669"/>
    <property type="project" value="InterPro"/>
</dbReference>
<dbReference type="PROSITE" id="PS50048">
    <property type="entry name" value="ZN2_CY6_FUNGAL_2"/>
    <property type="match status" value="1"/>
</dbReference>
<organism evidence="6 7">
    <name type="scientific">Saitozyma podzolica</name>
    <dbReference type="NCBI Taxonomy" id="1890683"/>
    <lineage>
        <taxon>Eukaryota</taxon>
        <taxon>Fungi</taxon>
        <taxon>Dikarya</taxon>
        <taxon>Basidiomycota</taxon>
        <taxon>Agaricomycotina</taxon>
        <taxon>Tremellomycetes</taxon>
        <taxon>Tremellales</taxon>
        <taxon>Trimorphomycetaceae</taxon>
        <taxon>Saitozyma</taxon>
    </lineage>
</organism>
<dbReference type="GO" id="GO:0008270">
    <property type="term" value="F:zinc ion binding"/>
    <property type="evidence" value="ECO:0007669"/>
    <property type="project" value="InterPro"/>
</dbReference>
<feature type="domain" description="Zn(2)-C6 fungal-type" evidence="5">
    <location>
        <begin position="18"/>
        <end position="47"/>
    </location>
</feature>
<feature type="compositionally biased region" description="Low complexity" evidence="4">
    <location>
        <begin position="59"/>
        <end position="87"/>
    </location>
</feature>
<evidence type="ECO:0000259" key="5">
    <source>
        <dbReference type="PROSITE" id="PS50048"/>
    </source>
</evidence>
<dbReference type="SMART" id="SM00906">
    <property type="entry name" value="Fungal_trans"/>
    <property type="match status" value="1"/>
</dbReference>
<dbReference type="GO" id="GO:0005634">
    <property type="term" value="C:nucleus"/>
    <property type="evidence" value="ECO:0007669"/>
    <property type="project" value="UniProtKB-SubCell"/>
</dbReference>
<keyword evidence="2" id="KW-0479">Metal-binding</keyword>
<dbReference type="InterPro" id="IPR036864">
    <property type="entry name" value="Zn2-C6_fun-type_DNA-bd_sf"/>
</dbReference>
<dbReference type="EMBL" id="RSCD01000002">
    <property type="protein sequence ID" value="RSH94213.1"/>
    <property type="molecule type" value="Genomic_DNA"/>
</dbReference>
<dbReference type="CDD" id="cd12148">
    <property type="entry name" value="fungal_TF_MHR"/>
    <property type="match status" value="1"/>
</dbReference>
<dbReference type="AlphaFoldDB" id="A0A427YSU8"/>
<dbReference type="PANTHER" id="PTHR31001:SF90">
    <property type="entry name" value="CENTROMERE DNA-BINDING PROTEIN COMPLEX CBF3 SUBUNIT B"/>
    <property type="match status" value="1"/>
</dbReference>
<proteinExistence type="predicted"/>
<dbReference type="PANTHER" id="PTHR31001">
    <property type="entry name" value="UNCHARACTERIZED TRANSCRIPTIONAL REGULATORY PROTEIN"/>
    <property type="match status" value="1"/>
</dbReference>
<dbReference type="SUPFAM" id="SSF57701">
    <property type="entry name" value="Zn2/Cys6 DNA-binding domain"/>
    <property type="match status" value="1"/>
</dbReference>
<reference evidence="6 7" key="1">
    <citation type="submission" date="2018-11" db="EMBL/GenBank/DDBJ databases">
        <title>Genome sequence of Saitozyma podzolica DSM 27192.</title>
        <authorList>
            <person name="Aliyu H."/>
            <person name="Gorte O."/>
            <person name="Ochsenreither K."/>
        </authorList>
    </citation>
    <scope>NUCLEOTIDE SEQUENCE [LARGE SCALE GENOMIC DNA]</scope>
    <source>
        <strain evidence="6 7">DSM 27192</strain>
    </source>
</reference>
<sequence length="666" mass="74196">MEGAAVAESSRAGRKAYSCIPCRSRKVKCDRHQVCGQCKRKAIACEWPPNGVPIESEVDAPADYPSPSSASFDPRPSSVAGPSVPASPAQVVDIPHTVALAEQFDHSILNDASEPMPSPNPAPPTSRRRAYPFADVRRRAAGRAADGMVTDALMAALPGRAHADMLLRIYIERVEWIHHPLHLPTFLSQYNKFWAMETDRRKQTVHSRWLAMLFIVLCLGAHFGDHEEDAEEEVFLEACEDSLSHSDFLNLPCTETIQTIICLNLYLNNKDRTSAARSLLGLAIKMAVSIGLSRIPDESSLTDGSGVIERELGRRLWWSLVSQDAYTASTSGFTYLVNLSHASTGRFANVDEEDIRGGSAYHSRPLTETTAATFHIAKIDFALVVRNFIDAINVNFPNARYEDIMELDLRFRQVYERLPTALRPDLPQPFELSSAGSQRYLVEQRIFMGITLHNRIMRLHRAYMLQGYDDPRFEYSTKVCLDSAYALLDLVRQSRQTLCRWWVVLVHVWTSGLIISGDLVRGGQDEMKRQKQRDGVKLAISLLEPISRNSPVALRGVKVLKALLVKSETLKSRKRKRVEMDTGATQLEPLQDASSTSFLDDIFRDVASSDTVSPADTNTFAPDQQSIDFFNSLFEMNFGQMAVENGAADTLSGFPAGLQGLGPLYE</sequence>
<evidence type="ECO:0000256" key="1">
    <source>
        <dbReference type="ARBA" id="ARBA00004123"/>
    </source>
</evidence>
<dbReference type="InterPro" id="IPR007219">
    <property type="entry name" value="XnlR_reg_dom"/>
</dbReference>
<dbReference type="GO" id="GO:0006351">
    <property type="term" value="P:DNA-templated transcription"/>
    <property type="evidence" value="ECO:0007669"/>
    <property type="project" value="InterPro"/>
</dbReference>
<dbReference type="Gene3D" id="4.10.240.10">
    <property type="entry name" value="Zn(2)-C6 fungal-type DNA-binding domain"/>
    <property type="match status" value="1"/>
</dbReference>
<comment type="caution">
    <text evidence="6">The sequence shown here is derived from an EMBL/GenBank/DDBJ whole genome shotgun (WGS) entry which is preliminary data.</text>
</comment>
<evidence type="ECO:0000313" key="6">
    <source>
        <dbReference type="EMBL" id="RSH94213.1"/>
    </source>
</evidence>
<dbReference type="Proteomes" id="UP000279259">
    <property type="component" value="Unassembled WGS sequence"/>
</dbReference>